<evidence type="ECO:0008006" key="5">
    <source>
        <dbReference type="Google" id="ProtNLM"/>
    </source>
</evidence>
<accession>A0ABR5K255</accession>
<sequence>MAILHITFSLSTRGSLKQAIRQKQLQRDESVICVHDIFSIGPLTNLEERKKWLNSYILKDEDERELYEDMQNDWKKKIQGIPCDVDVWIWYGQNAHEEIGLRFVMSEFANKCSMVFGIDTTEGLKRTQPNMEIRHTGELPADSLMKLRADAKRFSVEEGNKLAKEWHALQQNPSTLRIWQNGIEHVEENTFDEVILARAKHVQESEGSEWLLPMRVIGEAVGHLSEYVEDAFIEKRIFALAKKGFFEIDGDPTDIYTYKLKYTGQ</sequence>
<dbReference type="Pfam" id="PF08874">
    <property type="entry name" value="DUF1835"/>
    <property type="match status" value="1"/>
</dbReference>
<keyword evidence="4" id="KW-1185">Reference proteome</keyword>
<proteinExistence type="predicted"/>
<gene>
    <name evidence="3" type="ORF">AEA09_10030</name>
</gene>
<dbReference type="EMBL" id="LGRV01000003">
    <property type="protein sequence ID" value="KOS68843.1"/>
    <property type="molecule type" value="Genomic_DNA"/>
</dbReference>
<dbReference type="RefSeq" id="WP_053583696.1">
    <property type="nucleotide sequence ID" value="NZ_LGRV01000003.1"/>
</dbReference>
<feature type="domain" description="DUF3658" evidence="2">
    <location>
        <begin position="151"/>
        <end position="258"/>
    </location>
</feature>
<evidence type="ECO:0000313" key="3">
    <source>
        <dbReference type="EMBL" id="KOS68843.1"/>
    </source>
</evidence>
<dbReference type="Pfam" id="PF12395">
    <property type="entry name" value="DUF3658"/>
    <property type="match status" value="1"/>
</dbReference>
<organism evidence="3 4">
    <name type="scientific">Lysinibacillus contaminans</name>
    <dbReference type="NCBI Taxonomy" id="1293441"/>
    <lineage>
        <taxon>Bacteria</taxon>
        <taxon>Bacillati</taxon>
        <taxon>Bacillota</taxon>
        <taxon>Bacilli</taxon>
        <taxon>Bacillales</taxon>
        <taxon>Bacillaceae</taxon>
        <taxon>Lysinibacillus</taxon>
    </lineage>
</organism>
<comment type="caution">
    <text evidence="3">The sequence shown here is derived from an EMBL/GenBank/DDBJ whole genome shotgun (WGS) entry which is preliminary data.</text>
</comment>
<protein>
    <recommendedName>
        <fullName evidence="5">DUF1835 domain-containing protein</fullName>
    </recommendedName>
</protein>
<reference evidence="4" key="1">
    <citation type="submission" date="2015-07" db="EMBL/GenBank/DDBJ databases">
        <title>Fjat-14205 dsm 2895.</title>
        <authorList>
            <person name="Liu B."/>
            <person name="Wang J."/>
            <person name="Zhu Y."/>
            <person name="Liu G."/>
            <person name="Chen Q."/>
            <person name="Chen Z."/>
            <person name="Lan J."/>
            <person name="Che J."/>
            <person name="Ge C."/>
            <person name="Shi H."/>
            <person name="Pan Z."/>
            <person name="Liu X."/>
        </authorList>
    </citation>
    <scope>NUCLEOTIDE SEQUENCE [LARGE SCALE GENOMIC DNA]</scope>
    <source>
        <strain evidence="4">DSM 25560</strain>
    </source>
</reference>
<name>A0ABR5K255_9BACI</name>
<dbReference type="Proteomes" id="UP000050668">
    <property type="component" value="Unassembled WGS sequence"/>
</dbReference>
<dbReference type="InterPro" id="IPR014973">
    <property type="entry name" value="DUF1835"/>
</dbReference>
<feature type="domain" description="DUF1835" evidence="1">
    <location>
        <begin position="4"/>
        <end position="119"/>
    </location>
</feature>
<evidence type="ECO:0000313" key="4">
    <source>
        <dbReference type="Proteomes" id="UP000050668"/>
    </source>
</evidence>
<evidence type="ECO:0000259" key="2">
    <source>
        <dbReference type="Pfam" id="PF12395"/>
    </source>
</evidence>
<evidence type="ECO:0000259" key="1">
    <source>
        <dbReference type="Pfam" id="PF08874"/>
    </source>
</evidence>
<dbReference type="InterPro" id="IPR022123">
    <property type="entry name" value="DUF3658"/>
</dbReference>